<proteinExistence type="predicted"/>
<gene>
    <name evidence="3" type="ORF">LNQ49_10670</name>
</gene>
<dbReference type="PROSITE" id="PS52015">
    <property type="entry name" value="TONB_CTD"/>
    <property type="match status" value="1"/>
</dbReference>
<feature type="domain" description="TonB C-terminal" evidence="2">
    <location>
        <begin position="61"/>
        <end position="152"/>
    </location>
</feature>
<dbReference type="InterPro" id="IPR037682">
    <property type="entry name" value="TonB_C"/>
</dbReference>
<accession>A0ABS8MTR3</accession>
<name>A0ABS8MTR3_9FLAO</name>
<feature type="chain" id="PRO_5046112305" evidence="1">
    <location>
        <begin position="36"/>
        <end position="152"/>
    </location>
</feature>
<keyword evidence="1" id="KW-0732">Signal</keyword>
<dbReference type="EMBL" id="JAJJMO010000001">
    <property type="protein sequence ID" value="MCC9072043.1"/>
    <property type="molecule type" value="Genomic_DNA"/>
</dbReference>
<feature type="signal peptide" evidence="1">
    <location>
        <begin position="1"/>
        <end position="35"/>
    </location>
</feature>
<dbReference type="Proteomes" id="UP001430919">
    <property type="component" value="Unassembled WGS sequence"/>
</dbReference>
<protein>
    <submittedName>
        <fullName evidence="3">Energy transducer TonB</fullName>
    </submittedName>
</protein>
<dbReference type="InterPro" id="IPR051045">
    <property type="entry name" value="TonB-dependent_transducer"/>
</dbReference>
<evidence type="ECO:0000256" key="1">
    <source>
        <dbReference type="SAM" id="SignalP"/>
    </source>
</evidence>
<dbReference type="RefSeq" id="WP_229988785.1">
    <property type="nucleotide sequence ID" value="NZ_JAJJMO010000001.1"/>
</dbReference>
<keyword evidence="4" id="KW-1185">Reference proteome</keyword>
<comment type="caution">
    <text evidence="3">The sequence shown here is derived from an EMBL/GenBank/DDBJ whole genome shotgun (WGS) entry which is preliminary data.</text>
</comment>
<dbReference type="PANTHER" id="PTHR33446">
    <property type="entry name" value="PROTEIN TONB-RELATED"/>
    <property type="match status" value="1"/>
</dbReference>
<dbReference type="Gene3D" id="3.30.1150.10">
    <property type="match status" value="1"/>
</dbReference>
<sequence length="152" mass="17329">MTCKKESSIKEGFKMLSVGMIFIFLLLSFSTKANAQTVENKEQNELIEPFHRVEKQPEFPGGMRMFYKFFYAFFKMPNAAYENKISGKLLLRFTVEIDGSLSNIKIIKDLGYGLGEEAVRVLKRSIKWIPASDKGKAVPLQFSLPISIVYAE</sequence>
<evidence type="ECO:0000313" key="4">
    <source>
        <dbReference type="Proteomes" id="UP001430919"/>
    </source>
</evidence>
<reference evidence="3" key="1">
    <citation type="submission" date="2021-11" db="EMBL/GenBank/DDBJ databases">
        <title>Description of novel Flavobacterium species.</title>
        <authorList>
            <person name="Saticioglu I.B."/>
            <person name="Ay H."/>
            <person name="Altun S."/>
            <person name="Duman M."/>
        </authorList>
    </citation>
    <scope>NUCLEOTIDE SEQUENCE</scope>
    <source>
        <strain evidence="3">F-65</strain>
    </source>
</reference>
<organism evidence="3 4">
    <name type="scientific">Flavobacterium pisciphilum</name>
    <dbReference type="NCBI Taxonomy" id="2893755"/>
    <lineage>
        <taxon>Bacteria</taxon>
        <taxon>Pseudomonadati</taxon>
        <taxon>Bacteroidota</taxon>
        <taxon>Flavobacteriia</taxon>
        <taxon>Flavobacteriales</taxon>
        <taxon>Flavobacteriaceae</taxon>
        <taxon>Flavobacterium</taxon>
    </lineage>
</organism>
<dbReference type="PANTHER" id="PTHR33446:SF2">
    <property type="entry name" value="PROTEIN TONB"/>
    <property type="match status" value="1"/>
</dbReference>
<evidence type="ECO:0000259" key="2">
    <source>
        <dbReference type="PROSITE" id="PS52015"/>
    </source>
</evidence>
<dbReference type="SUPFAM" id="SSF74653">
    <property type="entry name" value="TolA/TonB C-terminal domain"/>
    <property type="match status" value="1"/>
</dbReference>
<evidence type="ECO:0000313" key="3">
    <source>
        <dbReference type="EMBL" id="MCC9072043.1"/>
    </source>
</evidence>
<dbReference type="Pfam" id="PF03544">
    <property type="entry name" value="TonB_C"/>
    <property type="match status" value="1"/>
</dbReference>